<evidence type="ECO:0000256" key="1">
    <source>
        <dbReference type="ARBA" id="ARBA00004196"/>
    </source>
</evidence>
<dbReference type="InterPro" id="IPR058627">
    <property type="entry name" value="MdtA-like_C"/>
</dbReference>
<dbReference type="Gene3D" id="2.40.30.170">
    <property type="match status" value="1"/>
</dbReference>
<gene>
    <name evidence="11" type="ORF">H5P30_08935</name>
</gene>
<comment type="subcellular location">
    <subcellularLocation>
        <location evidence="1">Cell envelope</location>
    </subcellularLocation>
</comment>
<evidence type="ECO:0000259" key="8">
    <source>
        <dbReference type="Pfam" id="PF25917"/>
    </source>
</evidence>
<keyword evidence="12" id="KW-1185">Reference proteome</keyword>
<evidence type="ECO:0000259" key="7">
    <source>
        <dbReference type="Pfam" id="PF25876"/>
    </source>
</evidence>
<dbReference type="AlphaFoldDB" id="A0A7X1AZQ5"/>
<dbReference type="Pfam" id="PF25954">
    <property type="entry name" value="Beta-barrel_RND_2"/>
    <property type="match status" value="1"/>
</dbReference>
<dbReference type="RefSeq" id="WP_185692605.1">
    <property type="nucleotide sequence ID" value="NZ_JACHVA010000080.1"/>
</dbReference>
<sequence length="406" mass="43762">MGKIPTVSLKIAGIAIAGNPLSDQILRILMKLWVKFVILFVVFLLVVGGLAVLKTSQIKKAIAMGASMVPPPPTVGVVEAKTEAWEIIIPAIGTLTASEGVTLASEVPGRVVEINFESGQDVKKGDVLLVQDHAVESANLAAAKASQDLAEVDFKRSKDLLDRDTIAQADFDAANAQKQRAEAEALAINAAIEKKRIEAPFSGQLGIRQVSLGELLSANTAIVVLEASDPLYLDFSLPQRELGRIAVEQEVSFGVDAYEEKTFTGKVEAISPRIDPRTRNVKVRVAVPNPDKELRSGMFARLRLDLGKENDWVVIPDTAISYNPYGNAVYVVKELEKEDGTKFKGVRQVFVEIADRRGDLVAISKGIEEGDQVVVMGAAKLNDRSPVKIDNSNLPDAKAHPTPAEG</sequence>
<accession>A0A7X1AZQ5</accession>
<feature type="domain" description="Multidrug resistance protein MdtA-like alpha-helical hairpin" evidence="7">
    <location>
        <begin position="137"/>
        <end position="197"/>
    </location>
</feature>
<evidence type="ECO:0000313" key="12">
    <source>
        <dbReference type="Proteomes" id="UP000525652"/>
    </source>
</evidence>
<proteinExistence type="inferred from homology"/>
<dbReference type="InterPro" id="IPR058624">
    <property type="entry name" value="MdtA-like_HH"/>
</dbReference>
<dbReference type="EMBL" id="JACHVA010000080">
    <property type="protein sequence ID" value="MBC2601903.1"/>
    <property type="molecule type" value="Genomic_DNA"/>
</dbReference>
<dbReference type="InterPro" id="IPR058792">
    <property type="entry name" value="Beta-barrel_RND_2"/>
</dbReference>
<evidence type="ECO:0000256" key="2">
    <source>
        <dbReference type="ARBA" id="ARBA00009477"/>
    </source>
</evidence>
<keyword evidence="6" id="KW-0812">Transmembrane</keyword>
<protein>
    <submittedName>
        <fullName evidence="11">Efflux RND transporter periplasmic adaptor subunit</fullName>
    </submittedName>
</protein>
<dbReference type="NCBIfam" id="TIGR01730">
    <property type="entry name" value="RND_mfp"/>
    <property type="match status" value="1"/>
</dbReference>
<name>A0A7X1AZQ5_9BACT</name>
<evidence type="ECO:0000259" key="10">
    <source>
        <dbReference type="Pfam" id="PF25967"/>
    </source>
</evidence>
<dbReference type="PANTHER" id="PTHR30469:SF11">
    <property type="entry name" value="BLL4320 PROTEIN"/>
    <property type="match status" value="1"/>
</dbReference>
<evidence type="ECO:0000256" key="6">
    <source>
        <dbReference type="SAM" id="Phobius"/>
    </source>
</evidence>
<comment type="similarity">
    <text evidence="2">Belongs to the membrane fusion protein (MFP) (TC 8.A.1) family.</text>
</comment>
<keyword evidence="4" id="KW-0175">Coiled coil</keyword>
<keyword evidence="6" id="KW-1133">Transmembrane helix</keyword>
<feature type="coiled-coil region" evidence="4">
    <location>
        <begin position="166"/>
        <end position="198"/>
    </location>
</feature>
<evidence type="ECO:0000313" key="11">
    <source>
        <dbReference type="EMBL" id="MBC2601903.1"/>
    </source>
</evidence>
<dbReference type="Pfam" id="PF25917">
    <property type="entry name" value="BSH_RND"/>
    <property type="match status" value="1"/>
</dbReference>
<dbReference type="Pfam" id="PF25876">
    <property type="entry name" value="HH_MFP_RND"/>
    <property type="match status" value="1"/>
</dbReference>
<dbReference type="InterPro" id="IPR006143">
    <property type="entry name" value="RND_pump_MFP"/>
</dbReference>
<dbReference type="GO" id="GO:1990281">
    <property type="term" value="C:efflux pump complex"/>
    <property type="evidence" value="ECO:0007669"/>
    <property type="project" value="TreeGrafter"/>
</dbReference>
<dbReference type="InterPro" id="IPR058625">
    <property type="entry name" value="MdtA-like_BSH"/>
</dbReference>
<organism evidence="11 12">
    <name type="scientific">Puniceicoccus vermicola</name>
    <dbReference type="NCBI Taxonomy" id="388746"/>
    <lineage>
        <taxon>Bacteria</taxon>
        <taxon>Pseudomonadati</taxon>
        <taxon>Verrucomicrobiota</taxon>
        <taxon>Opitutia</taxon>
        <taxon>Puniceicoccales</taxon>
        <taxon>Puniceicoccaceae</taxon>
        <taxon>Puniceicoccus</taxon>
    </lineage>
</organism>
<evidence type="ECO:0000256" key="4">
    <source>
        <dbReference type="SAM" id="Coils"/>
    </source>
</evidence>
<feature type="domain" description="Multidrug resistance protein MdtA-like barrel-sandwich hybrid" evidence="8">
    <location>
        <begin position="101"/>
        <end position="221"/>
    </location>
</feature>
<dbReference type="Gene3D" id="1.10.287.470">
    <property type="entry name" value="Helix hairpin bin"/>
    <property type="match status" value="1"/>
</dbReference>
<evidence type="ECO:0000256" key="5">
    <source>
        <dbReference type="SAM" id="MobiDB-lite"/>
    </source>
</evidence>
<keyword evidence="6" id="KW-0472">Membrane</keyword>
<reference evidence="11 12" key="1">
    <citation type="submission" date="2020-07" db="EMBL/GenBank/DDBJ databases">
        <authorList>
            <person name="Feng X."/>
        </authorList>
    </citation>
    <scope>NUCLEOTIDE SEQUENCE [LARGE SCALE GENOMIC DNA]</scope>
    <source>
        <strain evidence="11 12">JCM14086</strain>
    </source>
</reference>
<dbReference type="Pfam" id="PF25967">
    <property type="entry name" value="RND-MFP_C"/>
    <property type="match status" value="1"/>
</dbReference>
<feature type="region of interest" description="Disordered" evidence="5">
    <location>
        <begin position="386"/>
        <end position="406"/>
    </location>
</feature>
<evidence type="ECO:0000259" key="9">
    <source>
        <dbReference type="Pfam" id="PF25954"/>
    </source>
</evidence>
<dbReference type="Gene3D" id="2.40.50.100">
    <property type="match status" value="1"/>
</dbReference>
<dbReference type="PANTHER" id="PTHR30469">
    <property type="entry name" value="MULTIDRUG RESISTANCE PROTEIN MDTA"/>
    <property type="match status" value="1"/>
</dbReference>
<dbReference type="Proteomes" id="UP000525652">
    <property type="component" value="Unassembled WGS sequence"/>
</dbReference>
<evidence type="ECO:0000256" key="3">
    <source>
        <dbReference type="ARBA" id="ARBA00022448"/>
    </source>
</evidence>
<dbReference type="Gene3D" id="2.40.420.20">
    <property type="match status" value="1"/>
</dbReference>
<feature type="domain" description="Multidrug resistance protein MdtA-like C-terminal permuted SH3" evidence="10">
    <location>
        <begin position="313"/>
        <end position="378"/>
    </location>
</feature>
<feature type="domain" description="CusB-like beta-barrel" evidence="9">
    <location>
        <begin position="232"/>
        <end position="305"/>
    </location>
</feature>
<keyword evidence="3" id="KW-0813">Transport</keyword>
<dbReference type="GO" id="GO:0015562">
    <property type="term" value="F:efflux transmembrane transporter activity"/>
    <property type="evidence" value="ECO:0007669"/>
    <property type="project" value="TreeGrafter"/>
</dbReference>
<comment type="caution">
    <text evidence="11">The sequence shown here is derived from an EMBL/GenBank/DDBJ whole genome shotgun (WGS) entry which is preliminary data.</text>
</comment>
<dbReference type="SUPFAM" id="SSF111369">
    <property type="entry name" value="HlyD-like secretion proteins"/>
    <property type="match status" value="1"/>
</dbReference>
<feature type="transmembrane region" description="Helical" evidence="6">
    <location>
        <begin position="32"/>
        <end position="53"/>
    </location>
</feature>
<dbReference type="FunFam" id="2.40.30.170:FF:000010">
    <property type="entry name" value="Efflux RND transporter periplasmic adaptor subunit"/>
    <property type="match status" value="1"/>
</dbReference>